<proteinExistence type="predicted"/>
<dbReference type="Proteomes" id="UP000176682">
    <property type="component" value="Unassembled WGS sequence"/>
</dbReference>
<reference evidence="2 3" key="1">
    <citation type="journal article" date="2016" name="Nat. Commun.">
        <title>Thousands of microbial genomes shed light on interconnected biogeochemical processes in an aquifer system.</title>
        <authorList>
            <person name="Anantharaman K."/>
            <person name="Brown C.T."/>
            <person name="Hug L.A."/>
            <person name="Sharon I."/>
            <person name="Castelle C.J."/>
            <person name="Probst A.J."/>
            <person name="Thomas B.C."/>
            <person name="Singh A."/>
            <person name="Wilkins M.J."/>
            <person name="Karaoz U."/>
            <person name="Brodie E.L."/>
            <person name="Williams K.H."/>
            <person name="Hubbard S.S."/>
            <person name="Banfield J.F."/>
        </authorList>
    </citation>
    <scope>NUCLEOTIDE SEQUENCE [LARGE SCALE GENOMIC DNA]</scope>
</reference>
<dbReference type="EMBL" id="MFAM01000034">
    <property type="protein sequence ID" value="OGD78840.1"/>
    <property type="molecule type" value="Genomic_DNA"/>
</dbReference>
<keyword evidence="1" id="KW-0472">Membrane</keyword>
<feature type="transmembrane region" description="Helical" evidence="1">
    <location>
        <begin position="12"/>
        <end position="33"/>
    </location>
</feature>
<keyword evidence="1" id="KW-1133">Transmembrane helix</keyword>
<organism evidence="2 3">
    <name type="scientific">Candidatus Collierbacteria bacterium RIFOXYB1_FULL_49_13</name>
    <dbReference type="NCBI Taxonomy" id="1817728"/>
    <lineage>
        <taxon>Bacteria</taxon>
        <taxon>Candidatus Collieribacteriota</taxon>
    </lineage>
</organism>
<gene>
    <name evidence="2" type="ORF">A2368_03340</name>
</gene>
<name>A0A1F5FGX3_9BACT</name>
<evidence type="ECO:0000256" key="1">
    <source>
        <dbReference type="SAM" id="Phobius"/>
    </source>
</evidence>
<keyword evidence="1" id="KW-0812">Transmembrane</keyword>
<evidence type="ECO:0000313" key="3">
    <source>
        <dbReference type="Proteomes" id="UP000176682"/>
    </source>
</evidence>
<accession>A0A1F5FGX3</accession>
<protein>
    <submittedName>
        <fullName evidence="2">Uncharacterized protein</fullName>
    </submittedName>
</protein>
<feature type="transmembrane region" description="Helical" evidence="1">
    <location>
        <begin position="45"/>
        <end position="65"/>
    </location>
</feature>
<comment type="caution">
    <text evidence="2">The sequence shown here is derived from an EMBL/GenBank/DDBJ whole genome shotgun (WGS) entry which is preliminary data.</text>
</comment>
<dbReference type="AlphaFoldDB" id="A0A1F5FGX3"/>
<evidence type="ECO:0000313" key="2">
    <source>
        <dbReference type="EMBL" id="OGD78840.1"/>
    </source>
</evidence>
<sequence length="70" mass="7625">MPDGEAQLGTRNGLGMVIGGFLVTTLVNIWFSVMLAKRDKLAGQFMMWAAAVVNFMMLVTVYKIVTLVAS</sequence>